<dbReference type="Proteomes" id="UP000595823">
    <property type="component" value="Chromosome"/>
</dbReference>
<dbReference type="Gene3D" id="3.30.300.30">
    <property type="match status" value="1"/>
</dbReference>
<dbReference type="Pfam" id="PF00501">
    <property type="entry name" value="AMP-binding"/>
    <property type="match status" value="1"/>
</dbReference>
<proteinExistence type="inferred from homology"/>
<reference evidence="5 6" key="1">
    <citation type="submission" date="2020-06" db="EMBL/GenBank/DDBJ databases">
        <title>Genomic analysis of Salicibibacter sp. NKC5-3.</title>
        <authorList>
            <person name="Oh Y.J."/>
        </authorList>
    </citation>
    <scope>NUCLEOTIDE SEQUENCE [LARGE SCALE GENOMIC DNA]</scope>
    <source>
        <strain evidence="5 6">NKC5-3</strain>
    </source>
</reference>
<accession>A0A7T6Z096</accession>
<evidence type="ECO:0000259" key="4">
    <source>
        <dbReference type="Pfam" id="PF13193"/>
    </source>
</evidence>
<dbReference type="EMBL" id="CP054705">
    <property type="protein sequence ID" value="QQK74575.1"/>
    <property type="molecule type" value="Genomic_DNA"/>
</dbReference>
<dbReference type="GO" id="GO:0006631">
    <property type="term" value="P:fatty acid metabolic process"/>
    <property type="evidence" value="ECO:0007669"/>
    <property type="project" value="TreeGrafter"/>
</dbReference>
<sequence>MNMEKPTVAHMLEIAALTAPDSVFLHEGTKSVTFRELDSVTDRLATAFIKEGLRKGDKVGIIALNQLEWLYTYFAAMKIGVGVVALNVRYRAAEFEYMLNQSEVKAIVSLNELGDFSYSDFFEGFKNKVPSVEHYIFMGKGFNGSRSFVKMLDEPVENQLLSEAKARVRPTDTALVIYTSGTTGKPKGAMISHNSVIASAKAQMDHFGIMEEDVTIGSMPLNHVGGISCCVTVALLSHSSVVLIPAFDPDEVLEAIHHHKATIFGGVPTMYRMLLSNEKRKVYRLDSLRLCFAGGSNVEPELCELITSALPNARLSNLYGLSETSGACVLSRSTDDIEQVQTSIGVAIGDFDIKVVSEEKKTLTNGEIGELAVKGACVAKGYDNMIEETKESFGHEGWLYTGDMAHMDDEGYIYYKGRKKEMIVQGGYNVYPVEVENILVAHPEVSMAAGFGVPNDFLGEVGRFYIVLAPGARLSEEELKNYCAGVMADYKIPRQFVFVDDVPLTPAGKIQKSLLKEQYFASLQ</sequence>
<dbReference type="InterPro" id="IPR020845">
    <property type="entry name" value="AMP-binding_CS"/>
</dbReference>
<dbReference type="Pfam" id="PF13193">
    <property type="entry name" value="AMP-binding_C"/>
    <property type="match status" value="1"/>
</dbReference>
<feature type="domain" description="AMP-binding enzyme C-terminal" evidence="4">
    <location>
        <begin position="434"/>
        <end position="509"/>
    </location>
</feature>
<dbReference type="PROSITE" id="PS00455">
    <property type="entry name" value="AMP_BINDING"/>
    <property type="match status" value="1"/>
</dbReference>
<evidence type="ECO:0000256" key="2">
    <source>
        <dbReference type="ARBA" id="ARBA00022598"/>
    </source>
</evidence>
<dbReference type="SUPFAM" id="SSF56801">
    <property type="entry name" value="Acetyl-CoA synthetase-like"/>
    <property type="match status" value="1"/>
</dbReference>
<dbReference type="InterPro" id="IPR000873">
    <property type="entry name" value="AMP-dep_synth/lig_dom"/>
</dbReference>
<evidence type="ECO:0000313" key="6">
    <source>
        <dbReference type="Proteomes" id="UP000595823"/>
    </source>
</evidence>
<dbReference type="GO" id="GO:0031956">
    <property type="term" value="F:medium-chain fatty acid-CoA ligase activity"/>
    <property type="evidence" value="ECO:0007669"/>
    <property type="project" value="TreeGrafter"/>
</dbReference>
<keyword evidence="6" id="KW-1185">Reference proteome</keyword>
<dbReference type="Gene3D" id="3.40.50.12780">
    <property type="entry name" value="N-terminal domain of ligase-like"/>
    <property type="match status" value="1"/>
</dbReference>
<evidence type="ECO:0000256" key="1">
    <source>
        <dbReference type="ARBA" id="ARBA00006432"/>
    </source>
</evidence>
<organism evidence="5 6">
    <name type="scientific">Salicibibacter cibarius</name>
    <dbReference type="NCBI Taxonomy" id="2743000"/>
    <lineage>
        <taxon>Bacteria</taxon>
        <taxon>Bacillati</taxon>
        <taxon>Bacillota</taxon>
        <taxon>Bacilli</taxon>
        <taxon>Bacillales</taxon>
        <taxon>Bacillaceae</taxon>
        <taxon>Salicibibacter</taxon>
    </lineage>
</organism>
<dbReference type="InterPro" id="IPR042099">
    <property type="entry name" value="ANL_N_sf"/>
</dbReference>
<evidence type="ECO:0000259" key="3">
    <source>
        <dbReference type="Pfam" id="PF00501"/>
    </source>
</evidence>
<dbReference type="InterPro" id="IPR025110">
    <property type="entry name" value="AMP-bd_C"/>
</dbReference>
<dbReference type="KEGG" id="scia:HUG15_02460"/>
<dbReference type="AlphaFoldDB" id="A0A7T6Z096"/>
<keyword evidence="2 5" id="KW-0436">Ligase</keyword>
<feature type="domain" description="AMP-dependent synthetase/ligase" evidence="3">
    <location>
        <begin position="15"/>
        <end position="382"/>
    </location>
</feature>
<dbReference type="PANTHER" id="PTHR43201:SF5">
    <property type="entry name" value="MEDIUM-CHAIN ACYL-COA LIGASE ACSF2, MITOCHONDRIAL"/>
    <property type="match status" value="1"/>
</dbReference>
<dbReference type="PANTHER" id="PTHR43201">
    <property type="entry name" value="ACYL-COA SYNTHETASE"/>
    <property type="match status" value="1"/>
</dbReference>
<name>A0A7T6Z096_9BACI</name>
<evidence type="ECO:0000313" key="5">
    <source>
        <dbReference type="EMBL" id="QQK74575.1"/>
    </source>
</evidence>
<gene>
    <name evidence="5" type="ORF">HUG15_02460</name>
</gene>
<protein>
    <submittedName>
        <fullName evidence="5">Acyl--CoA ligase</fullName>
    </submittedName>
</protein>
<comment type="similarity">
    <text evidence="1">Belongs to the ATP-dependent AMP-binding enzyme family.</text>
</comment>
<dbReference type="InterPro" id="IPR045851">
    <property type="entry name" value="AMP-bd_C_sf"/>
</dbReference>